<evidence type="ECO:0000313" key="1">
    <source>
        <dbReference type="EMBL" id="KAH9517495.1"/>
    </source>
</evidence>
<gene>
    <name evidence="1" type="ORF">DERF_008168</name>
</gene>
<sequence>MCTILLMFTFEQYVDHHLNYFQLISITANLINLLTFSFSFPKISLVHPNVDCGFNYGIITIIHVGYHQNFVTVPLSGWHYDHRNDDYDDLNK</sequence>
<reference evidence="1" key="2">
    <citation type="journal article" date="2022" name="Res Sq">
        <title>Comparative Genomics Reveals Insights into the Divergent Evolution of Astigmatic Mites and Household Pest Adaptations.</title>
        <authorList>
            <person name="Xiong Q."/>
            <person name="Wan A.T.-Y."/>
            <person name="Liu X.-Y."/>
            <person name="Fung C.S.-H."/>
            <person name="Xiao X."/>
            <person name="Malainual N."/>
            <person name="Hou J."/>
            <person name="Wang L."/>
            <person name="Wang M."/>
            <person name="Yang K."/>
            <person name="Cui Y."/>
            <person name="Leung E."/>
            <person name="Nong W."/>
            <person name="Shin S.-K."/>
            <person name="Au S."/>
            <person name="Jeong K.Y."/>
            <person name="Chew F.T."/>
            <person name="Hui J."/>
            <person name="Leung T.F."/>
            <person name="Tungtrongchitr A."/>
            <person name="Zhong N."/>
            <person name="Liu Z."/>
            <person name="Tsui S."/>
        </authorList>
    </citation>
    <scope>NUCLEOTIDE SEQUENCE</scope>
    <source>
        <strain evidence="1">Derf</strain>
        <tissue evidence="1">Whole organism</tissue>
    </source>
</reference>
<name>A0A922L580_DERFA</name>
<protein>
    <submittedName>
        <fullName evidence="1">Uncharacterized protein</fullName>
    </submittedName>
</protein>
<organism evidence="1 2">
    <name type="scientific">Dermatophagoides farinae</name>
    <name type="common">American house dust mite</name>
    <dbReference type="NCBI Taxonomy" id="6954"/>
    <lineage>
        <taxon>Eukaryota</taxon>
        <taxon>Metazoa</taxon>
        <taxon>Ecdysozoa</taxon>
        <taxon>Arthropoda</taxon>
        <taxon>Chelicerata</taxon>
        <taxon>Arachnida</taxon>
        <taxon>Acari</taxon>
        <taxon>Acariformes</taxon>
        <taxon>Sarcoptiformes</taxon>
        <taxon>Astigmata</taxon>
        <taxon>Psoroptidia</taxon>
        <taxon>Analgoidea</taxon>
        <taxon>Pyroglyphidae</taxon>
        <taxon>Dermatophagoidinae</taxon>
        <taxon>Dermatophagoides</taxon>
    </lineage>
</organism>
<reference evidence="1" key="1">
    <citation type="submission" date="2013-05" db="EMBL/GenBank/DDBJ databases">
        <authorList>
            <person name="Yim A.K.Y."/>
            <person name="Chan T.F."/>
            <person name="Ji K.M."/>
            <person name="Liu X.Y."/>
            <person name="Zhou J.W."/>
            <person name="Li R.Q."/>
            <person name="Yang K.Y."/>
            <person name="Li J."/>
            <person name="Li M."/>
            <person name="Law P.T.W."/>
            <person name="Wu Y.L."/>
            <person name="Cai Z.L."/>
            <person name="Qin H."/>
            <person name="Bao Y."/>
            <person name="Leung R.K.K."/>
            <person name="Ng P.K.S."/>
            <person name="Zou J."/>
            <person name="Zhong X.J."/>
            <person name="Ran P.X."/>
            <person name="Zhong N.S."/>
            <person name="Liu Z.G."/>
            <person name="Tsui S.K.W."/>
        </authorList>
    </citation>
    <scope>NUCLEOTIDE SEQUENCE</scope>
    <source>
        <strain evidence="1">Derf</strain>
        <tissue evidence="1">Whole organism</tissue>
    </source>
</reference>
<comment type="caution">
    <text evidence="1">The sequence shown here is derived from an EMBL/GenBank/DDBJ whole genome shotgun (WGS) entry which is preliminary data.</text>
</comment>
<evidence type="ECO:0000313" key="2">
    <source>
        <dbReference type="Proteomes" id="UP000790347"/>
    </source>
</evidence>
<proteinExistence type="predicted"/>
<keyword evidence="2" id="KW-1185">Reference proteome</keyword>
<dbReference type="EMBL" id="ASGP02000003">
    <property type="protein sequence ID" value="KAH9517495.1"/>
    <property type="molecule type" value="Genomic_DNA"/>
</dbReference>
<dbReference type="AlphaFoldDB" id="A0A922L580"/>
<dbReference type="Proteomes" id="UP000790347">
    <property type="component" value="Unassembled WGS sequence"/>
</dbReference>
<accession>A0A922L580</accession>